<dbReference type="FunFam" id="3.30.300.30:FF:000007">
    <property type="entry name" value="4-coumarate--CoA ligase 2"/>
    <property type="match status" value="1"/>
</dbReference>
<dbReference type="InterPro" id="IPR020845">
    <property type="entry name" value="AMP-binding_CS"/>
</dbReference>
<dbReference type="Pfam" id="PF13193">
    <property type="entry name" value="AMP-binding_C"/>
    <property type="match status" value="1"/>
</dbReference>
<keyword evidence="6" id="KW-1185">Reference proteome</keyword>
<sequence length="549" mass="61579">MLDLSKRLTTSYNAEPKIWSGASEPSSYSNDLTIGEIIFEQLQKDPERICQISHSEKTTLTRSQLLENASKVGAYLRQEGFIEETDMVAILARNTTHVASLAFGCMFNGTPFHGVHPDVIESIICHSFNITKPRIIFCGAQDYDKLKHVADKMNNEIKQFETKMVIIDGIVEGVTNILDIFKNQLQPDYKPERFKNGIDRMLAIINSSGTTGMPKAVTISNSRKIFEFYRYLSENDIQYSPSSLDWVSGIMVLTSAAVYGTLRVITKEAFGVTSFLTLCEEYKITWTLMSALHITMIANSPEVNAKQLRTLRYILFGGDRSLIETLEKLQAYLQYEGILHQLYGMTELGCGSTCNLGPKSKLTSVGLIQPNIRMRIVSESGEALGPNEYGELHCHLGQHWGGYYDNIAATREIQDSDGWVYTGDVGYFDDDNYLYIVGRKNDFLKFMSKIYYPREIEEVIARMPEVAEVCVFGIWNEIDGDAAAASVVTKAGCQLTANQVLEFVAGNISENYKQLHAGVQIVPNLAKNLNGKVNRQAVKEEFLKATRQI</sequence>
<dbReference type="AlphaFoldDB" id="A0A9C6WHP9"/>
<dbReference type="Proteomes" id="UP000515160">
    <property type="component" value="Chromosome 2R"/>
</dbReference>
<evidence type="ECO:0000259" key="5">
    <source>
        <dbReference type="Pfam" id="PF13193"/>
    </source>
</evidence>
<comment type="subcellular location">
    <subcellularLocation>
        <location evidence="1">Peroxisome</location>
    </subcellularLocation>
</comment>
<dbReference type="RefSeq" id="XP_051862844.1">
    <property type="nucleotide sequence ID" value="XM_052006884.1"/>
</dbReference>
<evidence type="ECO:0000259" key="4">
    <source>
        <dbReference type="Pfam" id="PF00501"/>
    </source>
</evidence>
<evidence type="ECO:0000256" key="2">
    <source>
        <dbReference type="ARBA" id="ARBA00006432"/>
    </source>
</evidence>
<name>A0A9C6WHP9_DROAB</name>
<feature type="domain" description="AMP-binding enzyme C-terminal" evidence="5">
    <location>
        <begin position="455"/>
        <end position="532"/>
    </location>
</feature>
<dbReference type="PANTHER" id="PTHR24096">
    <property type="entry name" value="LONG-CHAIN-FATTY-ACID--COA LIGASE"/>
    <property type="match status" value="1"/>
</dbReference>
<dbReference type="Gene3D" id="3.40.50.12780">
    <property type="entry name" value="N-terminal domain of ligase-like"/>
    <property type="match status" value="1"/>
</dbReference>
<dbReference type="InterPro" id="IPR042099">
    <property type="entry name" value="ANL_N_sf"/>
</dbReference>
<organism evidence="6 7">
    <name type="scientific">Drosophila albomicans</name>
    <name type="common">Fruit fly</name>
    <dbReference type="NCBI Taxonomy" id="7291"/>
    <lineage>
        <taxon>Eukaryota</taxon>
        <taxon>Metazoa</taxon>
        <taxon>Ecdysozoa</taxon>
        <taxon>Arthropoda</taxon>
        <taxon>Hexapoda</taxon>
        <taxon>Insecta</taxon>
        <taxon>Pterygota</taxon>
        <taxon>Neoptera</taxon>
        <taxon>Endopterygota</taxon>
        <taxon>Diptera</taxon>
        <taxon>Brachycera</taxon>
        <taxon>Muscomorpha</taxon>
        <taxon>Ephydroidea</taxon>
        <taxon>Drosophilidae</taxon>
        <taxon>Drosophila</taxon>
    </lineage>
</organism>
<accession>A0A9C6WHP9</accession>
<dbReference type="FunFam" id="3.40.50.12780:FF:000025">
    <property type="entry name" value="luciferin 4-monooxygenase"/>
    <property type="match status" value="1"/>
</dbReference>
<dbReference type="PANTHER" id="PTHR24096:SF353">
    <property type="entry name" value="GH16244P-RELATED"/>
    <property type="match status" value="1"/>
</dbReference>
<keyword evidence="7" id="KW-0436">Ligase</keyword>
<proteinExistence type="inferred from homology"/>
<dbReference type="PROSITE" id="PS00455">
    <property type="entry name" value="AMP_BINDING"/>
    <property type="match status" value="1"/>
</dbReference>
<dbReference type="Pfam" id="PF00501">
    <property type="entry name" value="AMP-binding"/>
    <property type="match status" value="1"/>
</dbReference>
<evidence type="ECO:0000313" key="6">
    <source>
        <dbReference type="Proteomes" id="UP000515160"/>
    </source>
</evidence>
<dbReference type="InterPro" id="IPR045851">
    <property type="entry name" value="AMP-bd_C_sf"/>
</dbReference>
<reference evidence="7" key="1">
    <citation type="submission" date="2025-08" db="UniProtKB">
        <authorList>
            <consortium name="RefSeq"/>
        </authorList>
    </citation>
    <scope>IDENTIFICATION</scope>
    <source>
        <strain evidence="7">15112-1751.03</strain>
        <tissue evidence="7">Whole Adult</tissue>
    </source>
</reference>
<evidence type="ECO:0000313" key="7">
    <source>
        <dbReference type="RefSeq" id="XP_051862844.1"/>
    </source>
</evidence>
<keyword evidence="3" id="KW-0576">Peroxisome</keyword>
<dbReference type="GO" id="GO:0004467">
    <property type="term" value="F:long-chain fatty acid-CoA ligase activity"/>
    <property type="evidence" value="ECO:0007669"/>
    <property type="project" value="TreeGrafter"/>
</dbReference>
<protein>
    <submittedName>
        <fullName evidence="7">Probable 4-coumarate--CoA ligase 1</fullName>
    </submittedName>
</protein>
<dbReference type="GO" id="GO:0046949">
    <property type="term" value="P:fatty-acyl-CoA biosynthetic process"/>
    <property type="evidence" value="ECO:0007669"/>
    <property type="project" value="TreeGrafter"/>
</dbReference>
<dbReference type="InterPro" id="IPR025110">
    <property type="entry name" value="AMP-bd_C"/>
</dbReference>
<dbReference type="GO" id="GO:0005777">
    <property type="term" value="C:peroxisome"/>
    <property type="evidence" value="ECO:0007669"/>
    <property type="project" value="UniProtKB-SubCell"/>
</dbReference>
<dbReference type="Gene3D" id="3.30.300.30">
    <property type="match status" value="1"/>
</dbReference>
<evidence type="ECO:0000256" key="1">
    <source>
        <dbReference type="ARBA" id="ARBA00004275"/>
    </source>
</evidence>
<dbReference type="GeneID" id="117573612"/>
<evidence type="ECO:0000256" key="3">
    <source>
        <dbReference type="ARBA" id="ARBA00023140"/>
    </source>
</evidence>
<dbReference type="OrthoDB" id="10253869at2759"/>
<feature type="domain" description="AMP-dependent synthetase/ligase" evidence="4">
    <location>
        <begin position="39"/>
        <end position="404"/>
    </location>
</feature>
<comment type="similarity">
    <text evidence="2">Belongs to the ATP-dependent AMP-binding enzyme family.</text>
</comment>
<dbReference type="SUPFAM" id="SSF56801">
    <property type="entry name" value="Acetyl-CoA synthetase-like"/>
    <property type="match status" value="1"/>
</dbReference>
<gene>
    <name evidence="7" type="primary">LOC117573612</name>
</gene>
<dbReference type="InterPro" id="IPR000873">
    <property type="entry name" value="AMP-dep_synth/lig_dom"/>
</dbReference>